<accession>A0ABV6UYQ2</accession>
<keyword evidence="1" id="KW-0732">Signal</keyword>
<keyword evidence="3" id="KW-1185">Reference proteome</keyword>
<protein>
    <submittedName>
        <fullName evidence="2">DUF3515 domain-containing protein</fullName>
    </submittedName>
</protein>
<reference evidence="2 3" key="1">
    <citation type="submission" date="2024-09" db="EMBL/GenBank/DDBJ databases">
        <authorList>
            <person name="Lee S.D."/>
        </authorList>
    </citation>
    <scope>NUCLEOTIDE SEQUENCE [LARGE SCALE GENOMIC DNA]</scope>
    <source>
        <strain evidence="2 3">N1-5</strain>
    </source>
</reference>
<evidence type="ECO:0000256" key="1">
    <source>
        <dbReference type="SAM" id="SignalP"/>
    </source>
</evidence>
<organism evidence="2 3">
    <name type="scientific">Streptacidiphilus cavernicola</name>
    <dbReference type="NCBI Taxonomy" id="3342716"/>
    <lineage>
        <taxon>Bacteria</taxon>
        <taxon>Bacillati</taxon>
        <taxon>Actinomycetota</taxon>
        <taxon>Actinomycetes</taxon>
        <taxon>Kitasatosporales</taxon>
        <taxon>Streptomycetaceae</taxon>
        <taxon>Streptacidiphilus</taxon>
    </lineage>
</organism>
<comment type="caution">
    <text evidence="2">The sequence shown here is derived from an EMBL/GenBank/DDBJ whole genome shotgun (WGS) entry which is preliminary data.</text>
</comment>
<evidence type="ECO:0000313" key="3">
    <source>
        <dbReference type="Proteomes" id="UP001592528"/>
    </source>
</evidence>
<dbReference type="EMBL" id="JBHEZZ010000031">
    <property type="protein sequence ID" value="MFC1406586.1"/>
    <property type="molecule type" value="Genomic_DNA"/>
</dbReference>
<evidence type="ECO:0000313" key="2">
    <source>
        <dbReference type="EMBL" id="MFC1406586.1"/>
    </source>
</evidence>
<name>A0ABV6UYQ2_9ACTN</name>
<feature type="chain" id="PRO_5046830589" evidence="1">
    <location>
        <begin position="31"/>
        <end position="175"/>
    </location>
</feature>
<dbReference type="Pfam" id="PF12028">
    <property type="entry name" value="DUF3515"/>
    <property type="match status" value="1"/>
</dbReference>
<gene>
    <name evidence="2" type="ORF">ACEZDJ_35375</name>
</gene>
<dbReference type="InterPro" id="IPR021903">
    <property type="entry name" value="DUF3515"/>
</dbReference>
<dbReference type="PROSITE" id="PS51257">
    <property type="entry name" value="PROKAR_LIPOPROTEIN"/>
    <property type="match status" value="1"/>
</dbReference>
<dbReference type="Proteomes" id="UP001592528">
    <property type="component" value="Unassembled WGS sequence"/>
</dbReference>
<feature type="signal peptide" evidence="1">
    <location>
        <begin position="1"/>
        <end position="30"/>
    </location>
</feature>
<proteinExistence type="predicted"/>
<sequence>MTTRPVRRALAALLPAAALLLAGCSSGSGAVRVAAPTPSGSAAAQCGALVAALPGTLLGQRARAVSPASRTTAAWGDPAITLRCGVGVPGALDPSSGEYDPDLAHHDAQDVNGVCWLIGTTGGGGYQFTTIVQRTYVEVTVPGSYAGQQSPLGGLASAVLAADPADPARARFNCI</sequence>
<dbReference type="RefSeq" id="WP_051726426.1">
    <property type="nucleotide sequence ID" value="NZ_JBHEZZ010000031.1"/>
</dbReference>